<dbReference type="PANTHER" id="PTHR21716:SF4">
    <property type="entry name" value="TRANSMEMBRANE PROTEIN 245"/>
    <property type="match status" value="1"/>
</dbReference>
<keyword evidence="5 6" id="KW-0472">Membrane</keyword>
<comment type="subcellular location">
    <subcellularLocation>
        <location evidence="1">Membrane</location>
        <topology evidence="1">Multi-pass membrane protein</topology>
    </subcellularLocation>
</comment>
<dbReference type="InterPro" id="IPR002549">
    <property type="entry name" value="AI-2E-like"/>
</dbReference>
<keyword evidence="4 6" id="KW-1133">Transmembrane helix</keyword>
<evidence type="ECO:0000256" key="5">
    <source>
        <dbReference type="ARBA" id="ARBA00023136"/>
    </source>
</evidence>
<dbReference type="RefSeq" id="WP_377101919.1">
    <property type="nucleotide sequence ID" value="NZ_JBHTHU010000021.1"/>
</dbReference>
<organism evidence="7 8">
    <name type="scientific">Mucilaginibacter calamicampi</name>
    <dbReference type="NCBI Taxonomy" id="1302352"/>
    <lineage>
        <taxon>Bacteria</taxon>
        <taxon>Pseudomonadati</taxon>
        <taxon>Bacteroidota</taxon>
        <taxon>Sphingobacteriia</taxon>
        <taxon>Sphingobacteriales</taxon>
        <taxon>Sphingobacteriaceae</taxon>
        <taxon>Mucilaginibacter</taxon>
    </lineage>
</organism>
<accession>A0ABW2Z188</accession>
<dbReference type="Proteomes" id="UP001596958">
    <property type="component" value="Unassembled WGS sequence"/>
</dbReference>
<gene>
    <name evidence="7" type="ORF">ACFQZS_15875</name>
</gene>
<comment type="caution">
    <text evidence="7">The sequence shown here is derived from an EMBL/GenBank/DDBJ whole genome shotgun (WGS) entry which is preliminary data.</text>
</comment>
<feature type="transmembrane region" description="Helical" evidence="6">
    <location>
        <begin position="12"/>
        <end position="28"/>
    </location>
</feature>
<feature type="transmembrane region" description="Helical" evidence="6">
    <location>
        <begin position="293"/>
        <end position="323"/>
    </location>
</feature>
<proteinExistence type="inferred from homology"/>
<evidence type="ECO:0000256" key="2">
    <source>
        <dbReference type="ARBA" id="ARBA00009773"/>
    </source>
</evidence>
<evidence type="ECO:0000256" key="1">
    <source>
        <dbReference type="ARBA" id="ARBA00004141"/>
    </source>
</evidence>
<comment type="similarity">
    <text evidence="2">Belongs to the autoinducer-2 exporter (AI-2E) (TC 2.A.86) family.</text>
</comment>
<keyword evidence="3 6" id="KW-0812">Transmembrane</keyword>
<dbReference type="EMBL" id="JBHTHU010000021">
    <property type="protein sequence ID" value="MFD0751630.1"/>
    <property type="molecule type" value="Genomic_DNA"/>
</dbReference>
<keyword evidence="8" id="KW-1185">Reference proteome</keyword>
<feature type="transmembrane region" description="Helical" evidence="6">
    <location>
        <begin position="261"/>
        <end position="281"/>
    </location>
</feature>
<dbReference type="Pfam" id="PF01594">
    <property type="entry name" value="AI-2E_transport"/>
    <property type="match status" value="1"/>
</dbReference>
<evidence type="ECO:0000313" key="7">
    <source>
        <dbReference type="EMBL" id="MFD0751630.1"/>
    </source>
</evidence>
<feature type="transmembrane region" description="Helical" evidence="6">
    <location>
        <begin position="223"/>
        <end position="254"/>
    </location>
</feature>
<protein>
    <submittedName>
        <fullName evidence="7">AI-2E family transporter</fullName>
    </submittedName>
</protein>
<feature type="transmembrane region" description="Helical" evidence="6">
    <location>
        <begin position="197"/>
        <end position="217"/>
    </location>
</feature>
<feature type="transmembrane region" description="Helical" evidence="6">
    <location>
        <begin position="63"/>
        <end position="87"/>
    </location>
</feature>
<evidence type="ECO:0000256" key="3">
    <source>
        <dbReference type="ARBA" id="ARBA00022692"/>
    </source>
</evidence>
<dbReference type="PANTHER" id="PTHR21716">
    <property type="entry name" value="TRANSMEMBRANE PROTEIN"/>
    <property type="match status" value="1"/>
</dbReference>
<evidence type="ECO:0000256" key="4">
    <source>
        <dbReference type="ARBA" id="ARBA00022989"/>
    </source>
</evidence>
<evidence type="ECO:0000256" key="6">
    <source>
        <dbReference type="SAM" id="Phobius"/>
    </source>
</evidence>
<evidence type="ECO:0000313" key="8">
    <source>
        <dbReference type="Proteomes" id="UP001596958"/>
    </source>
</evidence>
<feature type="transmembrane region" description="Helical" evidence="6">
    <location>
        <begin position="139"/>
        <end position="161"/>
    </location>
</feature>
<dbReference type="PROSITE" id="PS51257">
    <property type="entry name" value="PROKAR_LIPOPROTEIN"/>
    <property type="match status" value="1"/>
</dbReference>
<feature type="transmembrane region" description="Helical" evidence="6">
    <location>
        <begin position="34"/>
        <end position="51"/>
    </location>
</feature>
<name>A0ABW2Z188_9SPHI</name>
<reference evidence="8" key="1">
    <citation type="journal article" date="2019" name="Int. J. Syst. Evol. Microbiol.">
        <title>The Global Catalogue of Microorganisms (GCM) 10K type strain sequencing project: providing services to taxonomists for standard genome sequencing and annotation.</title>
        <authorList>
            <consortium name="The Broad Institute Genomics Platform"/>
            <consortium name="The Broad Institute Genome Sequencing Center for Infectious Disease"/>
            <person name="Wu L."/>
            <person name="Ma J."/>
        </authorList>
    </citation>
    <scope>NUCLEOTIDE SEQUENCE [LARGE SCALE GENOMIC DNA]</scope>
    <source>
        <strain evidence="8">CCUG 63418</strain>
    </source>
</reference>
<sequence>MSIFNYKQRNIIILISIIILGCFIFYALSDFLPSILGAIVLFTIFRPFYLYMVDKKGWNRPLVAVLIILFSFVVIVLPFLALSFMVIGKISELNSKNFPIQDWLVKIDEFTGRTIGKPRFAEETVQKLGTYATELFPSLIGSVVNIVLMLLVCYFLMYFMFVQIKQFEAGLLKYAPFREQYALKFAEELRNSTYSNVLGQGLIAVVQGALLANGFWICGIPDPLFWGVIGAFISFLPVVGAPTLTIPAGAILYAQGHPAKGILLLLYGVLFIGNIDNVLRMMINKRVSNTHPIITVIGVFIGLPLFGILGLVFGPLLFSYFLLLVEIYETNRMAAERLERIQSANEEGAT</sequence>